<dbReference type="Pfam" id="PF19830">
    <property type="entry name" value="DUF6311"/>
    <property type="match status" value="1"/>
</dbReference>
<sequence>MKNRLLWPWLLLVYGAFFIVFTWPLAAHFSTSFVAVPGPDTSQFFWNAWHFREAVLSGHNPLFTDWLFYPKGSSLVMHAYTPLIGVLSLLLGNEMLAINTALLLSYTLSGTGAYLLARRWVKSPLLALLAGFVFAYSPYKLQRLPEHYNLVLTATVPFYVLLFLRAFTFREGQFLPLARSWRAVAGCVALGFVTLLSDYYVLFGLIYFSLAYAAWFWFRLGRIQWRRWPAWAWLVGILVVSHVLIRLLHLAGLKDNGIWWGGDLVAYLLPPPTSRLVYWDWAARLAHNPKVFNLPGSIENTLFIGYALPLLALVLGIMRLARRRPASARALDVQGRPLAWVLVFFLLLTVPSLRVLGHERLNLPTALLHFVPFFNNIRCPTRWIMMVGLLLPIVSFSALEAAWQGRLRPAGQAALTGLLAAIILAEFWPRPYPRQSTANIPAVYDEVAKLPGTTLIPIPLGILDGNRQVGHLEAGEMFYQTLHRKKLPVGYLSRVSPALFALLDQDAVLRPLLRLQTNPDTVQPAPPTARQLQAFFHQYDPAAFVISPAYRDQPIHAYLRQLLQPYGYREQLVGGYVLLAPPAQ</sequence>
<proteinExistence type="predicted"/>
<feature type="transmembrane region" description="Helical" evidence="1">
    <location>
        <begin position="230"/>
        <end position="251"/>
    </location>
</feature>
<keyword evidence="1" id="KW-0812">Transmembrane</keyword>
<feature type="transmembrane region" description="Helical" evidence="1">
    <location>
        <begin position="147"/>
        <end position="167"/>
    </location>
</feature>
<dbReference type="Proteomes" id="UP000625631">
    <property type="component" value="Unassembled WGS sequence"/>
</dbReference>
<feature type="transmembrane region" description="Helical" evidence="1">
    <location>
        <begin position="301"/>
        <end position="318"/>
    </location>
</feature>
<name>A0ABS0Q881_9BACT</name>
<evidence type="ECO:0000313" key="3">
    <source>
        <dbReference type="EMBL" id="MBH8558782.1"/>
    </source>
</evidence>
<dbReference type="InterPro" id="IPR046278">
    <property type="entry name" value="DUF6311"/>
</dbReference>
<evidence type="ECO:0000259" key="2">
    <source>
        <dbReference type="Pfam" id="PF19830"/>
    </source>
</evidence>
<feature type="transmembrane region" description="Helical" evidence="1">
    <location>
        <begin position="7"/>
        <end position="26"/>
    </location>
</feature>
<feature type="transmembrane region" description="Helical" evidence="1">
    <location>
        <begin position="338"/>
        <end position="357"/>
    </location>
</feature>
<accession>A0ABS0Q881</accession>
<comment type="caution">
    <text evidence="3">The sequence shown here is derived from an EMBL/GenBank/DDBJ whole genome shotgun (WGS) entry which is preliminary data.</text>
</comment>
<keyword evidence="1" id="KW-0472">Membrane</keyword>
<feature type="transmembrane region" description="Helical" evidence="1">
    <location>
        <begin position="199"/>
        <end position="218"/>
    </location>
</feature>
<dbReference type="RefSeq" id="WP_198075669.1">
    <property type="nucleotide sequence ID" value="NZ_JAEDAE010000004.1"/>
</dbReference>
<gene>
    <name evidence="3" type="ORF">I7X13_12025</name>
</gene>
<organism evidence="3 4">
    <name type="scientific">Hymenobacter negativus</name>
    <dbReference type="NCBI Taxonomy" id="2795026"/>
    <lineage>
        <taxon>Bacteria</taxon>
        <taxon>Pseudomonadati</taxon>
        <taxon>Bacteroidota</taxon>
        <taxon>Cytophagia</taxon>
        <taxon>Cytophagales</taxon>
        <taxon>Hymenobacteraceae</taxon>
        <taxon>Hymenobacter</taxon>
    </lineage>
</organism>
<dbReference type="EMBL" id="JAEDAE010000004">
    <property type="protein sequence ID" value="MBH8558782.1"/>
    <property type="molecule type" value="Genomic_DNA"/>
</dbReference>
<feature type="transmembrane region" description="Helical" evidence="1">
    <location>
        <begin position="383"/>
        <end position="403"/>
    </location>
</feature>
<feature type="transmembrane region" description="Helical" evidence="1">
    <location>
        <begin position="96"/>
        <end position="117"/>
    </location>
</feature>
<reference evidence="3 4" key="1">
    <citation type="submission" date="2020-12" db="EMBL/GenBank/DDBJ databases">
        <title>Hymenobacter sp.</title>
        <authorList>
            <person name="Kim M.K."/>
        </authorList>
    </citation>
    <scope>NUCLEOTIDE SEQUENCE [LARGE SCALE GENOMIC DNA]</scope>
    <source>
        <strain evidence="3 4">BT442</strain>
    </source>
</reference>
<protein>
    <recommendedName>
        <fullName evidence="2">DUF6311 domain-containing protein</fullName>
    </recommendedName>
</protein>
<evidence type="ECO:0000256" key="1">
    <source>
        <dbReference type="SAM" id="Phobius"/>
    </source>
</evidence>
<feature type="domain" description="DUF6311" evidence="2">
    <location>
        <begin position="13"/>
        <end position="412"/>
    </location>
</feature>
<keyword evidence="1" id="KW-1133">Transmembrane helix</keyword>
<feature type="transmembrane region" description="Helical" evidence="1">
    <location>
        <begin position="410"/>
        <end position="428"/>
    </location>
</feature>
<evidence type="ECO:0000313" key="4">
    <source>
        <dbReference type="Proteomes" id="UP000625631"/>
    </source>
</evidence>
<keyword evidence="4" id="KW-1185">Reference proteome</keyword>